<dbReference type="Proteomes" id="UP000006230">
    <property type="component" value="Unassembled WGS sequence"/>
</dbReference>
<organism evidence="1 2">
    <name type="scientific">Salipiger bermudensis (strain DSM 26914 / JCM 13377 / KCTC 12554 / HTCC2601)</name>
    <name type="common">Pelagibaca bermudensis</name>
    <dbReference type="NCBI Taxonomy" id="314265"/>
    <lineage>
        <taxon>Bacteria</taxon>
        <taxon>Pseudomonadati</taxon>
        <taxon>Pseudomonadota</taxon>
        <taxon>Alphaproteobacteria</taxon>
        <taxon>Rhodobacterales</taxon>
        <taxon>Roseobacteraceae</taxon>
        <taxon>Salipiger</taxon>
    </lineage>
</organism>
<dbReference type="HOGENOM" id="CLU_180725_0_0_5"/>
<protein>
    <submittedName>
        <fullName evidence="1">Uncharacterized protein</fullName>
    </submittedName>
</protein>
<keyword evidence="2" id="KW-1185">Reference proteome</keyword>
<comment type="caution">
    <text evidence="1">The sequence shown here is derived from an EMBL/GenBank/DDBJ whole genome shotgun (WGS) entry which is preliminary data.</text>
</comment>
<dbReference type="InterPro" id="IPR045384">
    <property type="entry name" value="DUF6527"/>
</dbReference>
<evidence type="ECO:0000313" key="1">
    <source>
        <dbReference type="EMBL" id="EAU43561.1"/>
    </source>
</evidence>
<dbReference type="Pfam" id="PF20137">
    <property type="entry name" value="BubE"/>
    <property type="match status" value="1"/>
</dbReference>
<dbReference type="OrthoDB" id="8101392at2"/>
<sequence>MTKATLYRDRNSFLADRVAGSFWIGDPDDDGIQSFLFFCPCGCEVKSVLRIGNGFKPKLGPSWCWNGSTTAPELSPSVNWVGHWHGWLQDGEWRSC</sequence>
<gene>
    <name evidence="1" type="ORF">R2601_24070</name>
</gene>
<evidence type="ECO:0000313" key="2">
    <source>
        <dbReference type="Proteomes" id="UP000006230"/>
    </source>
</evidence>
<accession>Q0FH90</accession>
<dbReference type="eggNOG" id="ENOG50337YJ">
    <property type="taxonomic scope" value="Bacteria"/>
</dbReference>
<reference evidence="1 2" key="1">
    <citation type="journal article" date="2010" name="J. Bacteriol.">
        <title>Genome sequences of Pelagibaca bermudensis HTCC2601T and Maritimibacter alkaliphilus HTCC2654T, the type strains of two marine Roseobacter genera.</title>
        <authorList>
            <person name="Thrash J.C."/>
            <person name="Cho J.C."/>
            <person name="Ferriera S."/>
            <person name="Johnson J."/>
            <person name="Vergin K.L."/>
            <person name="Giovannoni S.J."/>
        </authorList>
    </citation>
    <scope>NUCLEOTIDE SEQUENCE [LARGE SCALE GENOMIC DNA]</scope>
    <source>
        <strain evidence="2">DSM 26914 / JCM 13377 / KCTC 12554 / HTCC2601</strain>
    </source>
</reference>
<name>Q0FH90_SALBH</name>
<dbReference type="EMBL" id="AATQ01000079">
    <property type="protein sequence ID" value="EAU43561.1"/>
    <property type="molecule type" value="Genomic_DNA"/>
</dbReference>
<dbReference type="RefSeq" id="WP_007800210.1">
    <property type="nucleotide sequence ID" value="NZ_DS022276.1"/>
</dbReference>
<dbReference type="AlphaFoldDB" id="Q0FH90"/>
<proteinExistence type="predicted"/>
<dbReference type="STRING" id="314265.R2601_24070"/>